<keyword evidence="1" id="KW-1133">Transmembrane helix</keyword>
<dbReference type="PROSITE" id="PS51677">
    <property type="entry name" value="NODB"/>
    <property type="match status" value="1"/>
</dbReference>
<sequence length="280" mass="31424">MKKIAYIIAFVIGFTGIIWFLSQKATPIAKTKPITKSNSAEKMSLPAVNLSNKPLAWGFKKSQNEQGPGITLEQEETLRKYGVLYRIPTGKKEVVLTFDLGYENGYTDHIIEVLNRHGVKATFFVTGHWLKNNHDLAQKMVANGHIVGNHTINHPSLPQLNRKKLKEEVEPLQLEIERVTGQKAIYRYLRPPKGEYSEQVLDQLQKMGYTTVLWSVAIPDWKPMPGGSQAVIKQVMAQIHPGAIILLHGVSADVDQGLDELLNQIAIKGYKVIPIEKTKI</sequence>
<keyword evidence="4" id="KW-1185">Reference proteome</keyword>
<dbReference type="PANTHER" id="PTHR10587:SF78">
    <property type="entry name" value="PEPTIDOGLYCAN-N-ACETYLMURAMIC ACID DEACETYLASE PDAA"/>
    <property type="match status" value="1"/>
</dbReference>
<reference evidence="4" key="1">
    <citation type="submission" date="2017-02" db="EMBL/GenBank/DDBJ databases">
        <authorList>
            <person name="Varghese N."/>
            <person name="Submissions S."/>
        </authorList>
    </citation>
    <scope>NUCLEOTIDE SEQUENCE [LARGE SCALE GENOMIC DNA]</scope>
    <source>
        <strain evidence="4">DSM 16521</strain>
    </source>
</reference>
<dbReference type="Pfam" id="PF01522">
    <property type="entry name" value="Polysacc_deac_1"/>
    <property type="match status" value="1"/>
</dbReference>
<dbReference type="SUPFAM" id="SSF88713">
    <property type="entry name" value="Glycoside hydrolase/deacetylase"/>
    <property type="match status" value="1"/>
</dbReference>
<dbReference type="Proteomes" id="UP000189933">
    <property type="component" value="Unassembled WGS sequence"/>
</dbReference>
<dbReference type="PANTHER" id="PTHR10587">
    <property type="entry name" value="GLYCOSYL TRANSFERASE-RELATED"/>
    <property type="match status" value="1"/>
</dbReference>
<dbReference type="GO" id="GO:0005975">
    <property type="term" value="P:carbohydrate metabolic process"/>
    <property type="evidence" value="ECO:0007669"/>
    <property type="project" value="InterPro"/>
</dbReference>
<gene>
    <name evidence="3" type="ORF">SAMN02745885_02390</name>
</gene>
<name>A0A1T4S1X9_9FIRM</name>
<dbReference type="OrthoDB" id="9812065at2"/>
<evidence type="ECO:0000313" key="4">
    <source>
        <dbReference type="Proteomes" id="UP000189933"/>
    </source>
</evidence>
<accession>A0A1T4S1X9</accession>
<keyword evidence="1" id="KW-0472">Membrane</keyword>
<proteinExistence type="predicted"/>
<protein>
    <submittedName>
        <fullName evidence="3">Peptidoglycan-N-acetylmuramic acid deacetylase</fullName>
    </submittedName>
</protein>
<organism evidence="3 4">
    <name type="scientific">Carboxydocella sporoproducens DSM 16521</name>
    <dbReference type="NCBI Taxonomy" id="1121270"/>
    <lineage>
        <taxon>Bacteria</taxon>
        <taxon>Bacillati</taxon>
        <taxon>Bacillota</taxon>
        <taxon>Clostridia</taxon>
        <taxon>Eubacteriales</taxon>
        <taxon>Clostridiales Family XVI. Incertae Sedis</taxon>
        <taxon>Carboxydocella</taxon>
    </lineage>
</organism>
<dbReference type="GO" id="GO:0016020">
    <property type="term" value="C:membrane"/>
    <property type="evidence" value="ECO:0007669"/>
    <property type="project" value="TreeGrafter"/>
</dbReference>
<feature type="domain" description="NodB homology" evidence="2">
    <location>
        <begin position="92"/>
        <end position="273"/>
    </location>
</feature>
<feature type="transmembrane region" description="Helical" evidence="1">
    <location>
        <begin position="6"/>
        <end position="22"/>
    </location>
</feature>
<dbReference type="InterPro" id="IPR011330">
    <property type="entry name" value="Glyco_hydro/deAcase_b/a-brl"/>
</dbReference>
<dbReference type="GO" id="GO:0016810">
    <property type="term" value="F:hydrolase activity, acting on carbon-nitrogen (but not peptide) bonds"/>
    <property type="evidence" value="ECO:0007669"/>
    <property type="project" value="InterPro"/>
</dbReference>
<dbReference type="EMBL" id="FUXM01000041">
    <property type="protein sequence ID" value="SKA22254.1"/>
    <property type="molecule type" value="Genomic_DNA"/>
</dbReference>
<evidence type="ECO:0000313" key="3">
    <source>
        <dbReference type="EMBL" id="SKA22254.1"/>
    </source>
</evidence>
<dbReference type="AlphaFoldDB" id="A0A1T4S1X9"/>
<dbReference type="Gene3D" id="3.20.20.370">
    <property type="entry name" value="Glycoside hydrolase/deacetylase"/>
    <property type="match status" value="1"/>
</dbReference>
<dbReference type="InterPro" id="IPR002509">
    <property type="entry name" value="NODB_dom"/>
</dbReference>
<evidence type="ECO:0000259" key="2">
    <source>
        <dbReference type="PROSITE" id="PS51677"/>
    </source>
</evidence>
<dbReference type="RefSeq" id="WP_078666382.1">
    <property type="nucleotide sequence ID" value="NZ_FUXM01000041.1"/>
</dbReference>
<keyword evidence="1" id="KW-0812">Transmembrane</keyword>
<evidence type="ECO:0000256" key="1">
    <source>
        <dbReference type="SAM" id="Phobius"/>
    </source>
</evidence>
<dbReference type="InterPro" id="IPR050248">
    <property type="entry name" value="Polysacc_deacetylase_ArnD"/>
</dbReference>